<protein>
    <recommendedName>
        <fullName evidence="2">ABM domain-containing protein</fullName>
    </recommendedName>
</protein>
<keyword evidence="1" id="KW-0472">Membrane</keyword>
<evidence type="ECO:0000256" key="1">
    <source>
        <dbReference type="SAM" id="Phobius"/>
    </source>
</evidence>
<proteinExistence type="predicted"/>
<dbReference type="PANTHER" id="PTHR40057:SF1">
    <property type="entry name" value="SLR1162 PROTEIN"/>
    <property type="match status" value="1"/>
</dbReference>
<dbReference type="Pfam" id="PF03992">
    <property type="entry name" value="ABM"/>
    <property type="match status" value="1"/>
</dbReference>
<evidence type="ECO:0000313" key="3">
    <source>
        <dbReference type="EMBL" id="SEL16835.1"/>
    </source>
</evidence>
<feature type="transmembrane region" description="Helical" evidence="1">
    <location>
        <begin position="243"/>
        <end position="262"/>
    </location>
</feature>
<dbReference type="OrthoDB" id="1494254at2"/>
<organism evidence="3 4">
    <name type="scientific">Rhodococcus maanshanensis</name>
    <dbReference type="NCBI Taxonomy" id="183556"/>
    <lineage>
        <taxon>Bacteria</taxon>
        <taxon>Bacillati</taxon>
        <taxon>Actinomycetota</taxon>
        <taxon>Actinomycetes</taxon>
        <taxon>Mycobacteriales</taxon>
        <taxon>Nocardiaceae</taxon>
        <taxon>Rhodococcus</taxon>
    </lineage>
</organism>
<dbReference type="SUPFAM" id="SSF54909">
    <property type="entry name" value="Dimeric alpha+beta barrel"/>
    <property type="match status" value="2"/>
</dbReference>
<keyword evidence="1" id="KW-0812">Transmembrane</keyword>
<dbReference type="RefSeq" id="WP_072749586.1">
    <property type="nucleotide sequence ID" value="NZ_FOAW01000006.1"/>
</dbReference>
<feature type="transmembrane region" description="Helical" evidence="1">
    <location>
        <begin position="283"/>
        <end position="308"/>
    </location>
</feature>
<evidence type="ECO:0000259" key="2">
    <source>
        <dbReference type="Pfam" id="PF03992"/>
    </source>
</evidence>
<dbReference type="Proteomes" id="UP000198677">
    <property type="component" value="Unassembled WGS sequence"/>
</dbReference>
<keyword evidence="4" id="KW-1185">Reference proteome</keyword>
<evidence type="ECO:0000313" key="4">
    <source>
        <dbReference type="Proteomes" id="UP000198677"/>
    </source>
</evidence>
<dbReference type="InterPro" id="IPR038762">
    <property type="entry name" value="ABM_predict"/>
</dbReference>
<dbReference type="InterPro" id="IPR007138">
    <property type="entry name" value="ABM_dom"/>
</dbReference>
<keyword evidence="1" id="KW-1133">Transmembrane helix</keyword>
<reference evidence="4" key="1">
    <citation type="submission" date="2016-10" db="EMBL/GenBank/DDBJ databases">
        <authorList>
            <person name="Varghese N."/>
            <person name="Submissions S."/>
        </authorList>
    </citation>
    <scope>NUCLEOTIDE SEQUENCE [LARGE SCALE GENOMIC DNA]</scope>
    <source>
        <strain evidence="4">DSM 44675</strain>
    </source>
</reference>
<feature type="transmembrane region" description="Helical" evidence="1">
    <location>
        <begin position="213"/>
        <end position="231"/>
    </location>
</feature>
<feature type="domain" description="ABM" evidence="2">
    <location>
        <begin position="104"/>
        <end position="171"/>
    </location>
</feature>
<accession>A0A1H7N1M2</accession>
<name>A0A1H7N1M2_9NOCA</name>
<dbReference type="PANTHER" id="PTHR40057">
    <property type="entry name" value="SLR1162 PROTEIN"/>
    <property type="match status" value="1"/>
</dbReference>
<gene>
    <name evidence="3" type="ORF">SAMN05444583_106206</name>
</gene>
<dbReference type="AlphaFoldDB" id="A0A1H7N1M2"/>
<dbReference type="Gene3D" id="3.30.70.100">
    <property type="match status" value="1"/>
</dbReference>
<sequence>MSAATAVTVFHRTSDAAGFALWADRMGAAARGDDGFVDARVAAYRATELDWAVSVTFDSEEHLHHWLDSAGRAGLISAGAGLGFRSAIADLILLEGCLPPGTAVFEHPVVQGREAAFEAAQVQLSALVATFPGFLGTTVLRPTGSGAWMSVLRFRTDRQLADWMHSKQRTEALPELRSHLLEDFSVVARSTPFGSILRVQDGTTRITPRWRTAMLVLLVLYPTVMTLSRFLGPLLNERGVPPWLAMWLSQIVSVGLMTWLLMPAVTRWFRRWLDPVDGAGSRVGLIGAAAVAVVYAATLTTFASVHWLQFWDYMD</sequence>
<dbReference type="InterPro" id="IPR011008">
    <property type="entry name" value="Dimeric_a/b-barrel"/>
</dbReference>
<dbReference type="EMBL" id="FOAW01000006">
    <property type="protein sequence ID" value="SEL16835.1"/>
    <property type="molecule type" value="Genomic_DNA"/>
</dbReference>